<accession>A0A2I0B8T5</accession>
<dbReference type="InterPro" id="IPR006861">
    <property type="entry name" value="HABP4_PAIRBP1-bd"/>
</dbReference>
<feature type="region of interest" description="Disordered" evidence="1">
    <location>
        <begin position="15"/>
        <end position="222"/>
    </location>
</feature>
<dbReference type="InterPro" id="IPR039764">
    <property type="entry name" value="HABP4/SERBP1-like"/>
</dbReference>
<feature type="domain" description="Hyaluronan/mRNA-binding protein" evidence="2">
    <location>
        <begin position="119"/>
        <end position="251"/>
    </location>
</feature>
<sequence length="355" mass="38290">MDNFPFLVYVSIVKEARSPGGAGRGGGFGGGRGGPSRGRGARGSGPGTNRDFGNGNANVNSGFYGGSGLGGSGLGSEEVDPGKNTERERGPYGGPRQPFRGGRRGGYGNGDGGLDSERPRRPYERRSGTGRGYEMKREGAGRGNWGTPIDEVIAQGTEEINDEKAAVTANIPEKQTEQEDAPSSEVNKDKEGELKETEEKEGDKDSLSYNEADDERSNKCETEMTLEEYEKIREERRKALLALKNEERKVEIDDELKSMQQLSLKKGTDEVFIKLGSEKENAKKKEDRDERAKKSLSINEFLKPADGERYYSPGGRGRGRGRGSFNGGFGSGALSDLTAAPAIEDRGQFPSLGGK</sequence>
<dbReference type="AlphaFoldDB" id="A0A2I0B8T5"/>
<feature type="region of interest" description="Disordered" evidence="1">
    <location>
        <begin position="279"/>
        <end position="355"/>
    </location>
</feature>
<feature type="compositionally biased region" description="Gly residues" evidence="1">
    <location>
        <begin position="63"/>
        <end position="74"/>
    </location>
</feature>
<evidence type="ECO:0000313" key="4">
    <source>
        <dbReference type="Proteomes" id="UP000236161"/>
    </source>
</evidence>
<name>A0A2I0B8T5_9ASPA</name>
<feature type="compositionally biased region" description="Gly residues" evidence="1">
    <location>
        <begin position="104"/>
        <end position="113"/>
    </location>
</feature>
<dbReference type="GO" id="GO:0003723">
    <property type="term" value="F:RNA binding"/>
    <property type="evidence" value="ECO:0007669"/>
    <property type="project" value="InterPro"/>
</dbReference>
<feature type="compositionally biased region" description="Gly residues" evidence="1">
    <location>
        <begin position="20"/>
        <end position="46"/>
    </location>
</feature>
<reference evidence="3 4" key="1">
    <citation type="journal article" date="2017" name="Nature">
        <title>The Apostasia genome and the evolution of orchids.</title>
        <authorList>
            <person name="Zhang G.Q."/>
            <person name="Liu K.W."/>
            <person name="Li Z."/>
            <person name="Lohaus R."/>
            <person name="Hsiao Y.Y."/>
            <person name="Niu S.C."/>
            <person name="Wang J.Y."/>
            <person name="Lin Y.C."/>
            <person name="Xu Q."/>
            <person name="Chen L.J."/>
            <person name="Yoshida K."/>
            <person name="Fujiwara S."/>
            <person name="Wang Z.W."/>
            <person name="Zhang Y.Q."/>
            <person name="Mitsuda N."/>
            <person name="Wang M."/>
            <person name="Liu G.H."/>
            <person name="Pecoraro L."/>
            <person name="Huang H.X."/>
            <person name="Xiao X.J."/>
            <person name="Lin M."/>
            <person name="Wu X.Y."/>
            <person name="Wu W.L."/>
            <person name="Chen Y.Y."/>
            <person name="Chang S.B."/>
            <person name="Sakamoto S."/>
            <person name="Ohme-Takagi M."/>
            <person name="Yagi M."/>
            <person name="Zeng S.J."/>
            <person name="Shen C.Y."/>
            <person name="Yeh C.M."/>
            <person name="Luo Y.B."/>
            <person name="Tsai W.C."/>
            <person name="Van de Peer Y."/>
            <person name="Liu Z.J."/>
        </authorList>
    </citation>
    <scope>NUCLEOTIDE SEQUENCE [LARGE SCALE GENOMIC DNA]</scope>
    <source>
        <strain evidence="4">cv. Shenzhen</strain>
        <tissue evidence="3">Stem</tissue>
    </source>
</reference>
<dbReference type="Pfam" id="PF04774">
    <property type="entry name" value="HABP4_PAI-RBP1"/>
    <property type="match status" value="1"/>
</dbReference>
<evidence type="ECO:0000313" key="3">
    <source>
        <dbReference type="EMBL" id="PKA64218.1"/>
    </source>
</evidence>
<gene>
    <name evidence="3" type="ORF">AXF42_Ash009438</name>
</gene>
<dbReference type="Proteomes" id="UP000236161">
    <property type="component" value="Unassembled WGS sequence"/>
</dbReference>
<dbReference type="PANTHER" id="PTHR12299">
    <property type="entry name" value="HYALURONIC ACID-BINDING PROTEIN 4"/>
    <property type="match status" value="1"/>
</dbReference>
<dbReference type="GO" id="GO:0005634">
    <property type="term" value="C:nucleus"/>
    <property type="evidence" value="ECO:0007669"/>
    <property type="project" value="TreeGrafter"/>
</dbReference>
<dbReference type="STRING" id="1088818.A0A2I0B8T5"/>
<evidence type="ECO:0000256" key="1">
    <source>
        <dbReference type="SAM" id="MobiDB-lite"/>
    </source>
</evidence>
<keyword evidence="4" id="KW-1185">Reference proteome</keyword>
<feature type="compositionally biased region" description="Basic and acidic residues" evidence="1">
    <location>
        <begin position="279"/>
        <end position="293"/>
    </location>
</feature>
<feature type="compositionally biased region" description="Basic and acidic residues" evidence="1">
    <location>
        <begin position="115"/>
        <end position="140"/>
    </location>
</feature>
<dbReference type="GO" id="GO:0005737">
    <property type="term" value="C:cytoplasm"/>
    <property type="evidence" value="ECO:0007669"/>
    <property type="project" value="TreeGrafter"/>
</dbReference>
<feature type="compositionally biased region" description="Basic and acidic residues" evidence="1">
    <location>
        <begin position="80"/>
        <end position="90"/>
    </location>
</feature>
<evidence type="ECO:0000259" key="2">
    <source>
        <dbReference type="SMART" id="SM01233"/>
    </source>
</evidence>
<organism evidence="3 4">
    <name type="scientific">Apostasia shenzhenica</name>
    <dbReference type="NCBI Taxonomy" id="1088818"/>
    <lineage>
        <taxon>Eukaryota</taxon>
        <taxon>Viridiplantae</taxon>
        <taxon>Streptophyta</taxon>
        <taxon>Embryophyta</taxon>
        <taxon>Tracheophyta</taxon>
        <taxon>Spermatophyta</taxon>
        <taxon>Magnoliopsida</taxon>
        <taxon>Liliopsida</taxon>
        <taxon>Asparagales</taxon>
        <taxon>Orchidaceae</taxon>
        <taxon>Apostasioideae</taxon>
        <taxon>Apostasia</taxon>
    </lineage>
</organism>
<feature type="compositionally biased region" description="Gly residues" evidence="1">
    <location>
        <begin position="322"/>
        <end position="331"/>
    </location>
</feature>
<dbReference type="PANTHER" id="PTHR12299:SF17">
    <property type="entry name" value="AT19571P-RELATED"/>
    <property type="match status" value="1"/>
</dbReference>
<feature type="compositionally biased region" description="Basic and acidic residues" evidence="1">
    <location>
        <begin position="186"/>
        <end position="206"/>
    </location>
</feature>
<dbReference type="OrthoDB" id="784393at2759"/>
<dbReference type="EMBL" id="KZ451905">
    <property type="protein sequence ID" value="PKA64218.1"/>
    <property type="molecule type" value="Genomic_DNA"/>
</dbReference>
<dbReference type="SMART" id="SM01233">
    <property type="entry name" value="HABP4_PAI-RBP1"/>
    <property type="match status" value="1"/>
</dbReference>
<protein>
    <recommendedName>
        <fullName evidence="2">Hyaluronan/mRNA-binding protein domain-containing protein</fullName>
    </recommendedName>
</protein>
<proteinExistence type="predicted"/>